<protein>
    <submittedName>
        <fullName evidence="1">Uncharacterized protein</fullName>
    </submittedName>
</protein>
<evidence type="ECO:0000313" key="1">
    <source>
        <dbReference type="EMBL" id="SPR96609.1"/>
    </source>
</evidence>
<dbReference type="RefSeq" id="WP_116382725.1">
    <property type="nucleotide sequence ID" value="NZ_LS483233.1"/>
</dbReference>
<name>A0A375IWU1_9BURK</name>
<dbReference type="Gene3D" id="3.40.366.10">
    <property type="entry name" value="Malonyl-Coenzyme A Acyl Carrier Protein, domain 2"/>
    <property type="match status" value="1"/>
</dbReference>
<dbReference type="InterPro" id="IPR001227">
    <property type="entry name" value="Ac_transferase_dom_sf"/>
</dbReference>
<sequence>MTYQGYFFNYASCVEEGRYCQSPRTTLRELRAHAGLLQPLTGWYEDTYRRSVFEEVAKPRLLDPSDLANIRTARITQLVLFLCAAMVLRQHGSPTHVAGYSLGYGAAFALSGALTFPTFVHDVFSANFPYAEDNHAALLEDRLRSCILYDPTESAFSCTVAGAIRHHFPEVVIKDERPPYCMQVVAPERVLGALRAWVFRSFPASASHSTRIIRSDAAHLYPDRYAAVKAAFRQAAYGKPSLDIVTHQHGVLRQGQLPEDGGGVLFDAVQAPLSMRRVVDGLVAYRGPLIMFGSARTADFVFFGLGSKALNRPVLDWEQALLQRDTPILMASPADWR</sequence>
<proteinExistence type="predicted"/>
<organism evidence="1 2">
    <name type="scientific">Cupriavidus taiwanensis</name>
    <dbReference type="NCBI Taxonomy" id="164546"/>
    <lineage>
        <taxon>Bacteria</taxon>
        <taxon>Pseudomonadati</taxon>
        <taxon>Pseudomonadota</taxon>
        <taxon>Betaproteobacteria</taxon>
        <taxon>Burkholderiales</taxon>
        <taxon>Burkholderiaceae</taxon>
        <taxon>Cupriavidus</taxon>
    </lineage>
</organism>
<dbReference type="Proteomes" id="UP000256805">
    <property type="component" value="Unassembled WGS sequence"/>
</dbReference>
<dbReference type="EMBL" id="OVTA01000006">
    <property type="protein sequence ID" value="SPR96609.1"/>
    <property type="molecule type" value="Genomic_DNA"/>
</dbReference>
<dbReference type="InterPro" id="IPR016035">
    <property type="entry name" value="Acyl_Trfase/lysoPLipase"/>
</dbReference>
<dbReference type="GO" id="GO:0016740">
    <property type="term" value="F:transferase activity"/>
    <property type="evidence" value="ECO:0007669"/>
    <property type="project" value="InterPro"/>
</dbReference>
<evidence type="ECO:0000313" key="2">
    <source>
        <dbReference type="Proteomes" id="UP000256805"/>
    </source>
</evidence>
<reference evidence="1 2" key="1">
    <citation type="submission" date="2018-01" db="EMBL/GenBank/DDBJ databases">
        <authorList>
            <person name="Gaut B.S."/>
            <person name="Morton B.R."/>
            <person name="Clegg M.T."/>
            <person name="Duvall M.R."/>
        </authorList>
    </citation>
    <scope>NUCLEOTIDE SEQUENCE [LARGE SCALE GENOMIC DNA]</scope>
    <source>
        <strain evidence="1">Cupriavidus taiwanensis cmp 52</strain>
    </source>
</reference>
<gene>
    <name evidence="1" type="ORF">CBM2634_A140027</name>
</gene>
<accession>A0A375IWU1</accession>
<dbReference type="SUPFAM" id="SSF52151">
    <property type="entry name" value="FabD/lysophospholipase-like"/>
    <property type="match status" value="1"/>
</dbReference>
<dbReference type="AlphaFoldDB" id="A0A375IWU1"/>